<reference evidence="3" key="1">
    <citation type="submission" date="2020-11" db="EMBL/GenBank/DDBJ databases">
        <authorList>
            <consortium name="DOE Joint Genome Institute"/>
            <person name="Ahrendt S."/>
            <person name="Riley R."/>
            <person name="Andreopoulos W."/>
            <person name="Labutti K."/>
            <person name="Pangilinan J."/>
            <person name="Ruiz-Duenas F.J."/>
            <person name="Barrasa J.M."/>
            <person name="Sanchez-Garcia M."/>
            <person name="Camarero S."/>
            <person name="Miyauchi S."/>
            <person name="Serrano A."/>
            <person name="Linde D."/>
            <person name="Babiker R."/>
            <person name="Drula E."/>
            <person name="Ayuso-Fernandez I."/>
            <person name="Pacheco R."/>
            <person name="Padilla G."/>
            <person name="Ferreira P."/>
            <person name="Barriuso J."/>
            <person name="Kellner H."/>
            <person name="Castanera R."/>
            <person name="Alfaro M."/>
            <person name="Ramirez L."/>
            <person name="Pisabarro A.G."/>
            <person name="Kuo A."/>
            <person name="Tritt A."/>
            <person name="Lipzen A."/>
            <person name="He G."/>
            <person name="Yan M."/>
            <person name="Ng V."/>
            <person name="Cullen D."/>
            <person name="Martin F."/>
            <person name="Rosso M.-N."/>
            <person name="Henrissat B."/>
            <person name="Hibbett D."/>
            <person name="Martinez A.T."/>
            <person name="Grigoriev I.V."/>
        </authorList>
    </citation>
    <scope>NUCLEOTIDE SEQUENCE</scope>
    <source>
        <strain evidence="3">CBS 506.95</strain>
    </source>
</reference>
<comment type="caution">
    <text evidence="3">The sequence shown here is derived from an EMBL/GenBank/DDBJ whole genome shotgun (WGS) entry which is preliminary data.</text>
</comment>
<dbReference type="PRINTS" id="PR01217">
    <property type="entry name" value="PRICHEXTENSN"/>
</dbReference>
<feature type="coiled-coil region" evidence="1">
    <location>
        <begin position="36"/>
        <end position="63"/>
    </location>
</feature>
<proteinExistence type="predicted"/>
<sequence length="676" mass="73489">MFYETDLKPIVEPQLEGVDDDKKLALTNKIVAELWDRESEERKKAVRDEQERAKNEIEVAKKLELSEDDIELKPAEYQYGIQSLGPMLGQFLRKMELRTGWSFTIIAGGPDPQVDGDISTLVIHSSEDKYGQSFGKAYSGFDENILKPFIAFLEQVYPIEVRQKRAFKSESSVPTSAPPGLSDTGTGSPVTTPIPITMPATPMRTMPTPTTPTPAPMSAAPMPTVAPATPTPAAPMPTVAPATPTPVTPTPTPAASPPAASTPAAPTPNVAPATPTPTPAAPTPAAPTPATLMQAAVTTVVPPVAIATPNSLDTPTVSTAPDASDSGMGHMGASNAVDLNCIIEQQDMTDMSSWNFRKAFVGQSDVAGMVWPGTNMIADSMFWDPRMLATLGGTLSSPLNSTQAQWSMQTDANLGFLPSVDSSEDRDGLAGTNQIAAILSPANNDGVSLGIPPITTFSPDPENDDSTILKPRQRKPVGSKEVVSIVEKKRQSVEGEEWLRKAAEHLSEGIETQTWTRCLEVWRQVENEFANEISSSRLPNAKERPKELAGWLTTRDYAKVPIVDDPAIFGDHWTTWWNKLQPKSRRTDEDKKMPLLWKDVTKREMSGLKRVGPTGLVTVLIGLKWWGIARKVSDSMRWELAVLDVVETLELLLTGNSGKRKAMNNENTRRTKKVKV</sequence>
<organism evidence="3 4">
    <name type="scientific">Crepidotus variabilis</name>
    <dbReference type="NCBI Taxonomy" id="179855"/>
    <lineage>
        <taxon>Eukaryota</taxon>
        <taxon>Fungi</taxon>
        <taxon>Dikarya</taxon>
        <taxon>Basidiomycota</taxon>
        <taxon>Agaricomycotina</taxon>
        <taxon>Agaricomycetes</taxon>
        <taxon>Agaricomycetidae</taxon>
        <taxon>Agaricales</taxon>
        <taxon>Agaricineae</taxon>
        <taxon>Crepidotaceae</taxon>
        <taxon>Crepidotus</taxon>
    </lineage>
</organism>
<accession>A0A9P6E792</accession>
<feature type="compositionally biased region" description="Low complexity" evidence="2">
    <location>
        <begin position="257"/>
        <end position="273"/>
    </location>
</feature>
<feature type="region of interest" description="Disordered" evidence="2">
    <location>
        <begin position="455"/>
        <end position="474"/>
    </location>
</feature>
<feature type="compositionally biased region" description="Pro residues" evidence="2">
    <location>
        <begin position="243"/>
        <end position="256"/>
    </location>
</feature>
<evidence type="ECO:0000256" key="1">
    <source>
        <dbReference type="SAM" id="Coils"/>
    </source>
</evidence>
<keyword evidence="1" id="KW-0175">Coiled coil</keyword>
<feature type="compositionally biased region" description="Pro residues" evidence="2">
    <location>
        <begin position="274"/>
        <end position="287"/>
    </location>
</feature>
<evidence type="ECO:0000256" key="2">
    <source>
        <dbReference type="SAM" id="MobiDB-lite"/>
    </source>
</evidence>
<gene>
    <name evidence="3" type="ORF">CPB83DRAFT_910475</name>
</gene>
<dbReference type="Proteomes" id="UP000807306">
    <property type="component" value="Unassembled WGS sequence"/>
</dbReference>
<dbReference type="EMBL" id="MU157912">
    <property type="protein sequence ID" value="KAF9523678.1"/>
    <property type="molecule type" value="Genomic_DNA"/>
</dbReference>
<evidence type="ECO:0000313" key="3">
    <source>
        <dbReference type="EMBL" id="KAF9523678.1"/>
    </source>
</evidence>
<feature type="region of interest" description="Disordered" evidence="2">
    <location>
        <begin position="166"/>
        <end position="288"/>
    </location>
</feature>
<feature type="compositionally biased region" description="Low complexity" evidence="2">
    <location>
        <begin position="189"/>
        <end position="208"/>
    </location>
</feature>
<feature type="compositionally biased region" description="Low complexity" evidence="2">
    <location>
        <begin position="216"/>
        <end position="228"/>
    </location>
</feature>
<dbReference type="AlphaFoldDB" id="A0A9P6E792"/>
<evidence type="ECO:0000313" key="4">
    <source>
        <dbReference type="Proteomes" id="UP000807306"/>
    </source>
</evidence>
<name>A0A9P6E792_9AGAR</name>
<dbReference type="OrthoDB" id="2803783at2759"/>
<protein>
    <submittedName>
        <fullName evidence="3">Uncharacterized protein</fullName>
    </submittedName>
</protein>
<keyword evidence="4" id="KW-1185">Reference proteome</keyword>